<sequence length="48" mass="5693">MAHGYTDLHPTLMPGKENPRDTVLSLEQLRVSYRVTAYKEDVHWTSYW</sequence>
<dbReference type="RefSeq" id="WP_215194095.1">
    <property type="nucleotide sequence ID" value="NZ_JAHHDY010000018.1"/>
</dbReference>
<accession>A0ABS5WUP9</accession>
<dbReference type="EMBL" id="JAHHDY010000018">
    <property type="protein sequence ID" value="MBT3142867.1"/>
    <property type="molecule type" value="Genomic_DNA"/>
</dbReference>
<dbReference type="Proteomes" id="UP000763802">
    <property type="component" value="Unassembled WGS sequence"/>
</dbReference>
<keyword evidence="2" id="KW-1185">Reference proteome</keyword>
<name>A0ABS5WUP9_9RHOB</name>
<evidence type="ECO:0000313" key="1">
    <source>
        <dbReference type="EMBL" id="MBT3142867.1"/>
    </source>
</evidence>
<reference evidence="1 2" key="1">
    <citation type="submission" date="2021-05" db="EMBL/GenBank/DDBJ databases">
        <title>Draft genomes of marine bacteria isolated from model chitin particles.</title>
        <authorList>
            <person name="Datta M.S."/>
            <person name="Schwartzman J.A."/>
            <person name="Cordero O."/>
        </authorList>
    </citation>
    <scope>NUCLEOTIDE SEQUENCE [LARGE SCALE GENOMIC DNA]</scope>
    <source>
        <strain evidence="1 2">4E07</strain>
    </source>
</reference>
<comment type="caution">
    <text evidence="1">The sequence shown here is derived from an EMBL/GenBank/DDBJ whole genome shotgun (WGS) entry which is preliminary data.</text>
</comment>
<organism evidence="1 2">
    <name type="scientific">Falsiruegeria litorea</name>
    <dbReference type="NCBI Taxonomy" id="1280831"/>
    <lineage>
        <taxon>Bacteria</taxon>
        <taxon>Pseudomonadati</taxon>
        <taxon>Pseudomonadota</taxon>
        <taxon>Alphaproteobacteria</taxon>
        <taxon>Rhodobacterales</taxon>
        <taxon>Roseobacteraceae</taxon>
        <taxon>Falsiruegeria</taxon>
    </lineage>
</organism>
<evidence type="ECO:0000313" key="2">
    <source>
        <dbReference type="Proteomes" id="UP000763802"/>
    </source>
</evidence>
<protein>
    <submittedName>
        <fullName evidence="1">Uncharacterized protein</fullName>
    </submittedName>
</protein>
<gene>
    <name evidence="1" type="ORF">KL867_17490</name>
</gene>
<proteinExistence type="predicted"/>